<dbReference type="Proteomes" id="UP000054032">
    <property type="component" value="Unassembled WGS sequence"/>
</dbReference>
<dbReference type="GeneID" id="19128181"/>
<dbReference type="Pfam" id="PF00400">
    <property type="entry name" value="WD40"/>
    <property type="match status" value="1"/>
</dbReference>
<dbReference type="SUPFAM" id="SSF50998">
    <property type="entry name" value="Quinoprotein alcohol dehydrogenase-like"/>
    <property type="match status" value="1"/>
</dbReference>
<sequence length="181" mass="20844">MLASASWDKTVKVWDAYSGACLKTLEDNSSIKSLAFSPDELYIQINESNFYLYIQSYGSDFYLDDLIDLTTSDTNLDHAHNVREFAGLNQGWITHNGEKIACIHPEFRPIRSAIKHNKIAVYSKYGRAWVQHLRIYDTVKLNTERRSDMDILRLAFESLRAQDDGWPIAIQVVGIFVRAFF</sequence>
<evidence type="ECO:0000313" key="3">
    <source>
        <dbReference type="Proteomes" id="UP000054032"/>
    </source>
</evidence>
<evidence type="ECO:0000256" key="1">
    <source>
        <dbReference type="PROSITE-ProRule" id="PRU00221"/>
    </source>
</evidence>
<gene>
    <name evidence="2" type="ORF">COCMIDRAFT_930</name>
</gene>
<feature type="repeat" description="WD" evidence="1">
    <location>
        <begin position="1"/>
        <end position="24"/>
    </location>
</feature>
<dbReference type="Gene3D" id="2.130.10.10">
    <property type="entry name" value="YVTN repeat-like/Quinoprotein amine dehydrogenase"/>
    <property type="match status" value="1"/>
</dbReference>
<keyword evidence="3" id="KW-1185">Reference proteome</keyword>
<evidence type="ECO:0000313" key="2">
    <source>
        <dbReference type="EMBL" id="EUC50480.1"/>
    </source>
</evidence>
<proteinExistence type="predicted"/>
<reference evidence="2 3" key="1">
    <citation type="journal article" date="2013" name="PLoS Genet.">
        <title>Comparative genome structure, secondary metabolite, and effector coding capacity across Cochliobolus pathogens.</title>
        <authorList>
            <person name="Condon B.J."/>
            <person name="Leng Y."/>
            <person name="Wu D."/>
            <person name="Bushley K.E."/>
            <person name="Ohm R.A."/>
            <person name="Otillar R."/>
            <person name="Martin J."/>
            <person name="Schackwitz W."/>
            <person name="Grimwood J."/>
            <person name="MohdZainudin N."/>
            <person name="Xue C."/>
            <person name="Wang R."/>
            <person name="Manning V.A."/>
            <person name="Dhillon B."/>
            <person name="Tu Z.J."/>
            <person name="Steffenson B.J."/>
            <person name="Salamov A."/>
            <person name="Sun H."/>
            <person name="Lowry S."/>
            <person name="LaButti K."/>
            <person name="Han J."/>
            <person name="Copeland A."/>
            <person name="Lindquist E."/>
            <person name="Barry K."/>
            <person name="Schmutz J."/>
            <person name="Baker S.E."/>
            <person name="Ciuffetti L.M."/>
            <person name="Grigoriev I.V."/>
            <person name="Zhong S."/>
            <person name="Turgeon B.G."/>
        </authorList>
    </citation>
    <scope>NUCLEOTIDE SEQUENCE [LARGE SCALE GENOMIC DNA]</scope>
    <source>
        <strain evidence="2 3">ATCC 44560</strain>
    </source>
</reference>
<dbReference type="EMBL" id="KI963923">
    <property type="protein sequence ID" value="EUC50480.1"/>
    <property type="molecule type" value="Genomic_DNA"/>
</dbReference>
<dbReference type="InterPro" id="IPR001680">
    <property type="entry name" value="WD40_rpt"/>
</dbReference>
<keyword evidence="1" id="KW-0853">WD repeat</keyword>
<dbReference type="InterPro" id="IPR011047">
    <property type="entry name" value="Quinoprotein_ADH-like_sf"/>
</dbReference>
<name>W6ZK77_COCMI</name>
<dbReference type="STRING" id="930090.W6ZK77"/>
<dbReference type="PROSITE" id="PS50294">
    <property type="entry name" value="WD_REPEATS_REGION"/>
    <property type="match status" value="1"/>
</dbReference>
<dbReference type="KEGG" id="bor:COCMIDRAFT_930"/>
<dbReference type="AlphaFoldDB" id="W6ZK77"/>
<accession>W6ZK77</accession>
<protein>
    <submittedName>
        <fullName evidence="2">Uncharacterized protein</fullName>
    </submittedName>
</protein>
<dbReference type="InterPro" id="IPR015943">
    <property type="entry name" value="WD40/YVTN_repeat-like_dom_sf"/>
</dbReference>
<dbReference type="OrthoDB" id="538223at2759"/>
<dbReference type="HOGENOM" id="CLU_1488759_0_0_1"/>
<dbReference type="RefSeq" id="XP_007682972.1">
    <property type="nucleotide sequence ID" value="XM_007684782.1"/>
</dbReference>
<organism evidence="2 3">
    <name type="scientific">Bipolaris oryzae ATCC 44560</name>
    <dbReference type="NCBI Taxonomy" id="930090"/>
    <lineage>
        <taxon>Eukaryota</taxon>
        <taxon>Fungi</taxon>
        <taxon>Dikarya</taxon>
        <taxon>Ascomycota</taxon>
        <taxon>Pezizomycotina</taxon>
        <taxon>Dothideomycetes</taxon>
        <taxon>Pleosporomycetidae</taxon>
        <taxon>Pleosporales</taxon>
        <taxon>Pleosporineae</taxon>
        <taxon>Pleosporaceae</taxon>
        <taxon>Bipolaris</taxon>
    </lineage>
</organism>
<dbReference type="PROSITE" id="PS50082">
    <property type="entry name" value="WD_REPEATS_2"/>
    <property type="match status" value="1"/>
</dbReference>